<feature type="chain" id="PRO_5045847328" evidence="2">
    <location>
        <begin position="20"/>
        <end position="271"/>
    </location>
</feature>
<evidence type="ECO:0000313" key="4">
    <source>
        <dbReference type="EMBL" id="MEX1660266.1"/>
    </source>
</evidence>
<feature type="region of interest" description="Disordered" evidence="1">
    <location>
        <begin position="240"/>
        <end position="271"/>
    </location>
</feature>
<dbReference type="SUPFAM" id="SSF159501">
    <property type="entry name" value="EreA/ChaN-like"/>
    <property type="match status" value="1"/>
</dbReference>
<keyword evidence="4" id="KW-0449">Lipoprotein</keyword>
<dbReference type="EMBL" id="JBFRYC010000001">
    <property type="protein sequence ID" value="MEX1660266.1"/>
    <property type="molecule type" value="Genomic_DNA"/>
</dbReference>
<evidence type="ECO:0000313" key="5">
    <source>
        <dbReference type="Proteomes" id="UP001557465"/>
    </source>
</evidence>
<comment type="caution">
    <text evidence="4">The sequence shown here is derived from an EMBL/GenBank/DDBJ whole genome shotgun (WGS) entry which is preliminary data.</text>
</comment>
<dbReference type="Gene3D" id="3.40.50.11550">
    <property type="match status" value="2"/>
</dbReference>
<accession>A0ABV3TF42</accession>
<keyword evidence="2" id="KW-0732">Signal</keyword>
<evidence type="ECO:0000256" key="2">
    <source>
        <dbReference type="SAM" id="SignalP"/>
    </source>
</evidence>
<organism evidence="4 5">
    <name type="scientific">Thioclava arctica</name>
    <dbReference type="NCBI Taxonomy" id="3238301"/>
    <lineage>
        <taxon>Bacteria</taxon>
        <taxon>Pseudomonadati</taxon>
        <taxon>Pseudomonadota</taxon>
        <taxon>Alphaproteobacteria</taxon>
        <taxon>Rhodobacterales</taxon>
        <taxon>Paracoccaceae</taxon>
        <taxon>Thioclava</taxon>
    </lineage>
</organism>
<feature type="signal peptide" evidence="2">
    <location>
        <begin position="1"/>
        <end position="19"/>
    </location>
</feature>
<reference evidence="4 5" key="1">
    <citation type="journal article" date="2011" name="Int. J. Syst. Evol. Microbiol.">
        <title>Zhongshania antarctica gen. nov., sp. nov. and Zhongshania guokunii sp. nov., gammaproteobacteria respectively isolated from coastal attached (fast) ice and surface seawater of the Antarctic.</title>
        <authorList>
            <person name="Li H.J."/>
            <person name="Zhang X.Y."/>
            <person name="Chen C.X."/>
            <person name="Zhang Y.J."/>
            <person name="Gao Z.M."/>
            <person name="Yu Y."/>
            <person name="Chen X.L."/>
            <person name="Chen B."/>
            <person name="Zhang Y.Z."/>
        </authorList>
    </citation>
    <scope>NUCLEOTIDE SEQUENCE [LARGE SCALE GENOMIC DNA]</scope>
    <source>
        <strain evidence="4 5">15-R06ZXC-3</strain>
    </source>
</reference>
<evidence type="ECO:0000256" key="1">
    <source>
        <dbReference type="SAM" id="MobiDB-lite"/>
    </source>
</evidence>
<dbReference type="CDD" id="cd14727">
    <property type="entry name" value="ChanN-like"/>
    <property type="match status" value="1"/>
</dbReference>
<sequence length="271" mass="29070">MKTLLAALLSLTLISPAHAEEISATALDHLSGDIVVLGEIHDNPTHHLNQARAIAAIKPKAVVFEMLSPAQAAKITPGLLKDEKALEKALDWEQAGWPDFAIYYPIFKALGEARIYGAAEPRDVVRSAMTTPLPEVFGADAARYGLDHPYPDALQKQLEAEAMADHCNALPAKLLPGMVAAQRYRDAAFARTVQQAYDDTGGPVVLITGAGHARTDRAVPALLRKLDPAAKIVAIGQIEAAPDDPASPDQPFDQWIITPPTPRDDPCAAFK</sequence>
<name>A0ABV3TF42_9RHOB</name>
<dbReference type="Pfam" id="PF04187">
    <property type="entry name" value="Cofac_haem_bdg"/>
    <property type="match status" value="1"/>
</dbReference>
<dbReference type="Proteomes" id="UP001557465">
    <property type="component" value="Unassembled WGS sequence"/>
</dbReference>
<keyword evidence="5" id="KW-1185">Reference proteome</keyword>
<proteinExistence type="predicted"/>
<evidence type="ECO:0000259" key="3">
    <source>
        <dbReference type="Pfam" id="PF04187"/>
    </source>
</evidence>
<feature type="domain" description="Haem-binding uptake Tiki superfamily ChaN" evidence="3">
    <location>
        <begin position="32"/>
        <end position="222"/>
    </location>
</feature>
<feature type="compositionally biased region" description="Basic and acidic residues" evidence="1">
    <location>
        <begin position="262"/>
        <end position="271"/>
    </location>
</feature>
<gene>
    <name evidence="4" type="ORF">AB4874_01200</name>
</gene>
<dbReference type="RefSeq" id="WP_368390631.1">
    <property type="nucleotide sequence ID" value="NZ_JBFRYC010000001.1"/>
</dbReference>
<dbReference type="InterPro" id="IPR007314">
    <property type="entry name" value="Cofac_haem-bd_dom"/>
</dbReference>
<protein>
    <submittedName>
        <fullName evidence="4">ChaN family lipoprotein</fullName>
    </submittedName>
</protein>